<keyword evidence="3" id="KW-0547">Nucleotide-binding</keyword>
<dbReference type="InterPro" id="IPR050683">
    <property type="entry name" value="Bact_Polysacc_Export_ATP-bd"/>
</dbReference>
<dbReference type="Proteomes" id="UP000235050">
    <property type="component" value="Unassembled WGS sequence"/>
</dbReference>
<dbReference type="PANTHER" id="PTHR46743">
    <property type="entry name" value="TEICHOIC ACIDS EXPORT ATP-BINDING PROTEIN TAGH"/>
    <property type="match status" value="1"/>
</dbReference>
<dbReference type="PROSITE" id="PS00211">
    <property type="entry name" value="ABC_TRANSPORTER_1"/>
    <property type="match status" value="1"/>
</dbReference>
<dbReference type="EMBL" id="NMWU01000007">
    <property type="protein sequence ID" value="PLS31645.1"/>
    <property type="molecule type" value="Genomic_DNA"/>
</dbReference>
<keyword evidence="4 6" id="KW-0067">ATP-binding</keyword>
<keyword evidence="2" id="KW-0813">Transport</keyword>
<gene>
    <name evidence="6" type="ORF">Uis1B_0466</name>
</gene>
<dbReference type="InterPro" id="IPR017871">
    <property type="entry name" value="ABC_transporter-like_CS"/>
</dbReference>
<evidence type="ECO:0000256" key="1">
    <source>
        <dbReference type="ARBA" id="ARBA00005417"/>
    </source>
</evidence>
<dbReference type="GO" id="GO:0016887">
    <property type="term" value="F:ATP hydrolysis activity"/>
    <property type="evidence" value="ECO:0007669"/>
    <property type="project" value="InterPro"/>
</dbReference>
<dbReference type="Gene3D" id="3.40.50.300">
    <property type="entry name" value="P-loop containing nucleotide triphosphate hydrolases"/>
    <property type="match status" value="1"/>
</dbReference>
<dbReference type="RefSeq" id="WP_423734850.1">
    <property type="nucleotide sequence ID" value="NZ_NMWU01000007.1"/>
</dbReference>
<dbReference type="InterPro" id="IPR015860">
    <property type="entry name" value="ABC_transpr_TagH-like"/>
</dbReference>
<organism evidence="6 7">
    <name type="scientific">Bifidobacterium margollesii</name>
    <dbReference type="NCBI Taxonomy" id="2020964"/>
    <lineage>
        <taxon>Bacteria</taxon>
        <taxon>Bacillati</taxon>
        <taxon>Actinomycetota</taxon>
        <taxon>Actinomycetes</taxon>
        <taxon>Bifidobacteriales</taxon>
        <taxon>Bifidobacteriaceae</taxon>
        <taxon>Bifidobacterium</taxon>
    </lineage>
</organism>
<dbReference type="AlphaFoldDB" id="A0A2N5JBR4"/>
<dbReference type="InterPro" id="IPR003439">
    <property type="entry name" value="ABC_transporter-like_ATP-bd"/>
</dbReference>
<reference evidence="6 7" key="1">
    <citation type="submission" date="2017-07" db="EMBL/GenBank/DDBJ databases">
        <title>Bifidobacterium novel species.</title>
        <authorList>
            <person name="Lugli G.A."/>
            <person name="Milani C."/>
            <person name="Duranti S."/>
            <person name="Mangifesta M."/>
        </authorList>
    </citation>
    <scope>NUCLEOTIDE SEQUENCE [LARGE SCALE GENOMIC DNA]</scope>
    <source>
        <strain evidence="7">Uis1B</strain>
    </source>
</reference>
<dbReference type="PANTHER" id="PTHR46743:SF2">
    <property type="entry name" value="TEICHOIC ACIDS EXPORT ATP-BINDING PROTEIN TAGH"/>
    <property type="match status" value="1"/>
</dbReference>
<dbReference type="Pfam" id="PF00005">
    <property type="entry name" value="ABC_tran"/>
    <property type="match status" value="1"/>
</dbReference>
<dbReference type="PROSITE" id="PS50893">
    <property type="entry name" value="ABC_TRANSPORTER_2"/>
    <property type="match status" value="1"/>
</dbReference>
<dbReference type="InterPro" id="IPR003593">
    <property type="entry name" value="AAA+_ATPase"/>
</dbReference>
<sequence length="416" mass="46311">MAEINDMNESTAMNESTTADNAVAASDDLALRVRDVSKSFRLPTEKTNSLKGALFNLLRGVRGYRIQQVLKDISFDVHKGEFFGIVGKNGSGKSTLLKIISQIYGTDSGSVEVFGKLVPFIELGVGFNPELTGRENIYLNGAMLGFSKEEVDAMYDDIVDFAELRDFMEQKLKNYSSGMQVRLAFSVAIKSQGDILVLDEVLAVGDEAFQKKCQDYFFEAKRRKKTIILVTHSMGDVRRYCDRAMFIQDGVIAQIGDPDTIADAYSNSFLGTTANAEGVTDTKQRGVDLKSVRMLVNGEEQKYLDKYEDFEIELAFDCDAPVSSQSVRVDVVDGRGWLVFSLPDPDDGAKVLEAGSHTIRYRVRNELAFGDYHLDFAFDDGSKRYLIKPNCYQFHMKGYATSAMPVTAPHVTCEID</sequence>
<evidence type="ECO:0000256" key="2">
    <source>
        <dbReference type="ARBA" id="ARBA00022448"/>
    </source>
</evidence>
<dbReference type="GO" id="GO:0140359">
    <property type="term" value="F:ABC-type transporter activity"/>
    <property type="evidence" value="ECO:0007669"/>
    <property type="project" value="InterPro"/>
</dbReference>
<evidence type="ECO:0000259" key="5">
    <source>
        <dbReference type="PROSITE" id="PS50893"/>
    </source>
</evidence>
<dbReference type="GO" id="GO:0005524">
    <property type="term" value="F:ATP binding"/>
    <property type="evidence" value="ECO:0007669"/>
    <property type="project" value="UniProtKB-KW"/>
</dbReference>
<evidence type="ECO:0000256" key="4">
    <source>
        <dbReference type="ARBA" id="ARBA00022840"/>
    </source>
</evidence>
<dbReference type="GO" id="GO:0016020">
    <property type="term" value="C:membrane"/>
    <property type="evidence" value="ECO:0007669"/>
    <property type="project" value="InterPro"/>
</dbReference>
<dbReference type="SUPFAM" id="SSF52540">
    <property type="entry name" value="P-loop containing nucleoside triphosphate hydrolases"/>
    <property type="match status" value="1"/>
</dbReference>
<evidence type="ECO:0000313" key="7">
    <source>
        <dbReference type="Proteomes" id="UP000235050"/>
    </source>
</evidence>
<name>A0A2N5JBR4_9BIFI</name>
<comment type="similarity">
    <text evidence="1">Belongs to the ABC transporter superfamily.</text>
</comment>
<dbReference type="CDD" id="cd03220">
    <property type="entry name" value="ABC_KpsT_Wzt"/>
    <property type="match status" value="1"/>
</dbReference>
<evidence type="ECO:0000256" key="3">
    <source>
        <dbReference type="ARBA" id="ARBA00022741"/>
    </source>
</evidence>
<evidence type="ECO:0000313" key="6">
    <source>
        <dbReference type="EMBL" id="PLS31645.1"/>
    </source>
</evidence>
<dbReference type="InterPro" id="IPR027417">
    <property type="entry name" value="P-loop_NTPase"/>
</dbReference>
<accession>A0A2N5JBR4</accession>
<comment type="caution">
    <text evidence="6">The sequence shown here is derived from an EMBL/GenBank/DDBJ whole genome shotgun (WGS) entry which is preliminary data.</text>
</comment>
<dbReference type="SMART" id="SM00382">
    <property type="entry name" value="AAA"/>
    <property type="match status" value="1"/>
</dbReference>
<proteinExistence type="inferred from homology"/>
<protein>
    <submittedName>
        <fullName evidence="6">ABC transporter ATP-binding protein</fullName>
    </submittedName>
</protein>
<feature type="domain" description="ABC transporter" evidence="5">
    <location>
        <begin position="31"/>
        <end position="274"/>
    </location>
</feature>
<keyword evidence="7" id="KW-1185">Reference proteome</keyword>